<dbReference type="Proteomes" id="UP000317550">
    <property type="component" value="Chromosome"/>
</dbReference>
<evidence type="ECO:0000313" key="2">
    <source>
        <dbReference type="EMBL" id="QDQ27925.1"/>
    </source>
</evidence>
<feature type="compositionally biased region" description="Low complexity" evidence="1">
    <location>
        <begin position="28"/>
        <end position="39"/>
    </location>
</feature>
<name>A0A516SIF0_9NEIS</name>
<dbReference type="EMBL" id="CP041730">
    <property type="protein sequence ID" value="QDQ27925.1"/>
    <property type="molecule type" value="Genomic_DNA"/>
</dbReference>
<feature type="region of interest" description="Disordered" evidence="1">
    <location>
        <begin position="1"/>
        <end position="41"/>
    </location>
</feature>
<keyword evidence="3" id="KW-1185">Reference proteome</keyword>
<evidence type="ECO:0000313" key="3">
    <source>
        <dbReference type="Proteomes" id="UP000317550"/>
    </source>
</evidence>
<dbReference type="RefSeq" id="WP_144279312.1">
    <property type="nucleotide sequence ID" value="NZ_CP041730.1"/>
</dbReference>
<feature type="compositionally biased region" description="Polar residues" evidence="1">
    <location>
        <begin position="65"/>
        <end position="79"/>
    </location>
</feature>
<protein>
    <submittedName>
        <fullName evidence="2">Uncharacterized protein</fullName>
    </submittedName>
</protein>
<proteinExistence type="predicted"/>
<feature type="region of interest" description="Disordered" evidence="1">
    <location>
        <begin position="56"/>
        <end position="90"/>
    </location>
</feature>
<evidence type="ECO:0000256" key="1">
    <source>
        <dbReference type="SAM" id="MobiDB-lite"/>
    </source>
</evidence>
<sequence length="90" mass="9394">MNKSGKQSTFLRTHKPAAKHHDTTAVHAAKNTAPKPAAPVFAGHAMPKDAIKAPFTVVPPKTAEHGTQTATGSNDTPVKQTPPPLPPSTE</sequence>
<dbReference type="KEGG" id="cari:FNU76_17120"/>
<dbReference type="AlphaFoldDB" id="A0A516SIF0"/>
<accession>A0A516SIF0</accession>
<gene>
    <name evidence="2" type="ORF">FNU76_17120</name>
</gene>
<feature type="compositionally biased region" description="Pro residues" evidence="1">
    <location>
        <begin position="80"/>
        <end position="90"/>
    </location>
</feature>
<reference evidence="3" key="1">
    <citation type="submission" date="2019-07" db="EMBL/GenBank/DDBJ databases">
        <title>Chitinimonas sp. nov., isolated from Ny-Alesund, arctica soil.</title>
        <authorList>
            <person name="Xu Q."/>
            <person name="Peng F."/>
        </authorList>
    </citation>
    <scope>NUCLEOTIDE SEQUENCE [LARGE SCALE GENOMIC DNA]</scope>
    <source>
        <strain evidence="3">R3-44</strain>
    </source>
</reference>
<organism evidence="2 3">
    <name type="scientific">Chitinimonas arctica</name>
    <dbReference type="NCBI Taxonomy" id="2594795"/>
    <lineage>
        <taxon>Bacteria</taxon>
        <taxon>Pseudomonadati</taxon>
        <taxon>Pseudomonadota</taxon>
        <taxon>Betaproteobacteria</taxon>
        <taxon>Neisseriales</taxon>
        <taxon>Chitinibacteraceae</taxon>
        <taxon>Chitinimonas</taxon>
    </lineage>
</organism>
<feature type="compositionally biased region" description="Polar residues" evidence="1">
    <location>
        <begin position="1"/>
        <end position="11"/>
    </location>
</feature>